<dbReference type="RefSeq" id="WP_149763298.1">
    <property type="nucleotide sequence ID" value="NZ_BSPE01000090.1"/>
</dbReference>
<evidence type="ECO:0000256" key="2">
    <source>
        <dbReference type="ARBA" id="ARBA00022692"/>
    </source>
</evidence>
<keyword evidence="1" id="KW-1003">Cell membrane</keyword>
<organism evidence="6 7">
    <name type="scientific">Neomesorhizobium albiziae</name>
    <dbReference type="NCBI Taxonomy" id="335020"/>
    <lineage>
        <taxon>Bacteria</taxon>
        <taxon>Pseudomonadati</taxon>
        <taxon>Pseudomonadota</taxon>
        <taxon>Alphaproteobacteria</taxon>
        <taxon>Hyphomicrobiales</taxon>
        <taxon>Phyllobacteriaceae</taxon>
        <taxon>Neomesorhizobium</taxon>
    </lineage>
</organism>
<evidence type="ECO:0000256" key="3">
    <source>
        <dbReference type="ARBA" id="ARBA00022989"/>
    </source>
</evidence>
<gene>
    <name evidence="6" type="ORF">SAMN04488498_12733</name>
</gene>
<protein>
    <recommendedName>
        <fullName evidence="8">DUF1656 domain-containing protein</fullName>
    </recommendedName>
</protein>
<dbReference type="AlphaFoldDB" id="A0A1I4EL53"/>
<dbReference type="EMBL" id="FOSL01000027">
    <property type="protein sequence ID" value="SFL05933.1"/>
    <property type="molecule type" value="Genomic_DNA"/>
</dbReference>
<evidence type="ECO:0008006" key="8">
    <source>
        <dbReference type="Google" id="ProtNLM"/>
    </source>
</evidence>
<dbReference type="InterPro" id="IPR012451">
    <property type="entry name" value="DUF1656"/>
</dbReference>
<evidence type="ECO:0000256" key="1">
    <source>
        <dbReference type="ARBA" id="ARBA00022475"/>
    </source>
</evidence>
<evidence type="ECO:0000256" key="4">
    <source>
        <dbReference type="ARBA" id="ARBA00023136"/>
    </source>
</evidence>
<proteinExistence type="predicted"/>
<keyword evidence="3 5" id="KW-1133">Transmembrane helix</keyword>
<keyword evidence="4 5" id="KW-0472">Membrane</keyword>
<accession>A0A1I4EL53</accession>
<reference evidence="6 7" key="1">
    <citation type="submission" date="2016-10" db="EMBL/GenBank/DDBJ databases">
        <authorList>
            <person name="Varghese N."/>
            <person name="Submissions S."/>
        </authorList>
    </citation>
    <scope>NUCLEOTIDE SEQUENCE [LARGE SCALE GENOMIC DNA]</scope>
    <source>
        <strain evidence="6 7">DSM 21822</strain>
    </source>
</reference>
<feature type="transmembrane region" description="Helical" evidence="5">
    <location>
        <begin position="44"/>
        <end position="66"/>
    </location>
</feature>
<evidence type="ECO:0000313" key="7">
    <source>
        <dbReference type="Proteomes" id="UP000323300"/>
    </source>
</evidence>
<dbReference type="Proteomes" id="UP000323300">
    <property type="component" value="Unassembled WGS sequence"/>
</dbReference>
<evidence type="ECO:0000313" key="6">
    <source>
        <dbReference type="EMBL" id="SFL05933.1"/>
    </source>
</evidence>
<keyword evidence="7" id="KW-1185">Reference proteome</keyword>
<dbReference type="Pfam" id="PF07869">
    <property type="entry name" value="DUF1656"/>
    <property type="match status" value="1"/>
</dbReference>
<name>A0A1I4EL53_9HYPH</name>
<sequence length="67" mass="7306">MTHDFHEFIIGGVLFAPFVTYAASALAIILVLRPILRLIGFATIFSHVSIAEFSLYVVVLSSLVLLA</sequence>
<keyword evidence="2 5" id="KW-0812">Transmembrane</keyword>
<evidence type="ECO:0000256" key="5">
    <source>
        <dbReference type="SAM" id="Phobius"/>
    </source>
</evidence>
<feature type="transmembrane region" description="Helical" evidence="5">
    <location>
        <begin position="12"/>
        <end position="32"/>
    </location>
</feature>